<evidence type="ECO:0000313" key="2">
    <source>
        <dbReference type="EMBL" id="PSV99899.1"/>
    </source>
</evidence>
<dbReference type="AlphaFoldDB" id="A0A2T3MRP3"/>
<dbReference type="RefSeq" id="WP_107236589.1">
    <property type="nucleotide sequence ID" value="NZ_PYLW01000001.1"/>
</dbReference>
<protein>
    <submittedName>
        <fullName evidence="2">Type VI secretion system protein TssA</fullName>
    </submittedName>
</protein>
<accession>A0A2T3MRP3</accession>
<dbReference type="Pfam" id="PF16989">
    <property type="entry name" value="T6SS_VasJ"/>
    <property type="match status" value="1"/>
</dbReference>
<evidence type="ECO:0000259" key="1">
    <source>
        <dbReference type="Pfam" id="PF06812"/>
    </source>
</evidence>
<dbReference type="STRING" id="56192.UB38_12865"/>
<dbReference type="Proteomes" id="UP000241954">
    <property type="component" value="Unassembled WGS sequence"/>
</dbReference>
<comment type="caution">
    <text evidence="2">The sequence shown here is derived from an EMBL/GenBank/DDBJ whole genome shotgun (WGS) entry which is preliminary data.</text>
</comment>
<proteinExistence type="predicted"/>
<dbReference type="NCBIfam" id="TIGR03362">
    <property type="entry name" value="VI_chp_7"/>
    <property type="match status" value="1"/>
</dbReference>
<dbReference type="PANTHER" id="PTHR37024:SF3">
    <property type="entry name" value="TYPE VI SECRETION SYSTEM PROTEIN TSSA"/>
    <property type="match status" value="1"/>
</dbReference>
<dbReference type="InterPro" id="IPR010657">
    <property type="entry name" value="ImpA_N"/>
</dbReference>
<gene>
    <name evidence="2" type="primary">tssA</name>
    <name evidence="2" type="ORF">C9I88_01730</name>
</gene>
<dbReference type="EMBL" id="PYLW01000001">
    <property type="protein sequence ID" value="PSV99899.1"/>
    <property type="molecule type" value="Genomic_DNA"/>
</dbReference>
<reference evidence="2 3" key="1">
    <citation type="submission" date="2018-01" db="EMBL/GenBank/DDBJ databases">
        <title>Whole genome sequencing of Histamine producing bacteria.</title>
        <authorList>
            <person name="Butler K."/>
        </authorList>
    </citation>
    <scope>NUCLEOTIDE SEQUENCE [LARGE SCALE GENOMIC DNA]</scope>
    <source>
        <strain evidence="2 3">NCIMB 13481</strain>
    </source>
</reference>
<dbReference type="Pfam" id="PF06812">
    <property type="entry name" value="ImpA_N"/>
    <property type="match status" value="1"/>
</dbReference>
<name>A0A2T3MRP3_9GAMM</name>
<feature type="domain" description="ImpA N-terminal" evidence="1">
    <location>
        <begin position="11"/>
        <end position="125"/>
    </location>
</feature>
<dbReference type="InterPro" id="IPR017739">
    <property type="entry name" value="T6SS-assoc_VCA0119"/>
</dbReference>
<organism evidence="2 3">
    <name type="scientific">Photobacterium iliopiscarium</name>
    <dbReference type="NCBI Taxonomy" id="56192"/>
    <lineage>
        <taxon>Bacteria</taxon>
        <taxon>Pseudomonadati</taxon>
        <taxon>Pseudomonadota</taxon>
        <taxon>Gammaproteobacteria</taxon>
        <taxon>Vibrionales</taxon>
        <taxon>Vibrionaceae</taxon>
        <taxon>Photobacterium</taxon>
    </lineage>
</organism>
<sequence length="475" mass="53896">MSMTSFREQLLTPIMTDNPVGERLKDDPQLNFIDSQMMKVGSLAHGEVQWEKVEKSAVNLLSTKSKDIKLLTVLIQCLQYKPTPERFTLSIGVLVDFISCFWLECQPRPGERGAVHRKKFFNQICQRTYVATDKLDSTLFDADLKTELTTLLQELYLHAEGLKLPIEVIDDINARLRHKLAQVDSTYKVNDPKVIAPSTIDSCSNVTTSVPIPNLDIDNSSDRNFKISLLKAVECLSDLGGDGVMLSIRIRRFAMWYSIHSLPDANMNGETQLMPVSLDRISDYEDGLQRGADIELWRRVEESLTKAPYWLDGHYLSYRIAMALEEDTWAEIIKDELHRFMQRLPALKTYLFKGGVPFISEATLTWLDTSVGDFNIAEVNQIGCWNDKRNEALVLAQEEGIAPSLKMLNEGLSQATEPRDAFYWRLLSADVMKANSLTAMAAEQYQTLHHQVNAMSVTEWEPALIKQIENNIAAE</sequence>
<evidence type="ECO:0000313" key="3">
    <source>
        <dbReference type="Proteomes" id="UP000241954"/>
    </source>
</evidence>
<dbReference type="PANTHER" id="PTHR37024">
    <property type="entry name" value="TYPE VI SECRETION SYSTEM DUF2094 AND IMPA-RELATED DOMAIN PROTEIN"/>
    <property type="match status" value="1"/>
</dbReference>